<dbReference type="EMBL" id="JANJYJ010000026">
    <property type="protein sequence ID" value="KAK3180974.1"/>
    <property type="molecule type" value="Genomic_DNA"/>
</dbReference>
<feature type="non-terminal residue" evidence="1">
    <location>
        <position position="1"/>
    </location>
</feature>
<name>A0AAD9ZK66_9ROSI</name>
<dbReference type="AlphaFoldDB" id="A0AAD9ZK66"/>
<proteinExistence type="predicted"/>
<sequence length="154" mass="17812">VWLGRLRGFREVSFGEMAWLRGFTLLIGIWFVKEKDRVVLAKWVWRFGRENSSLWKRVICTEYGPNINDLQWDWQASISAFISLNGGEAFIEECCSSQTLQDGLRVVGDGERVRFWSELLHDSSPLKKAFPRIHALASNKAKVVVDFGMWEESN</sequence>
<evidence type="ECO:0000313" key="1">
    <source>
        <dbReference type="EMBL" id="KAK3180974.1"/>
    </source>
</evidence>
<organism evidence="1 2">
    <name type="scientific">Dipteronia sinensis</name>
    <dbReference type="NCBI Taxonomy" id="43782"/>
    <lineage>
        <taxon>Eukaryota</taxon>
        <taxon>Viridiplantae</taxon>
        <taxon>Streptophyta</taxon>
        <taxon>Embryophyta</taxon>
        <taxon>Tracheophyta</taxon>
        <taxon>Spermatophyta</taxon>
        <taxon>Magnoliopsida</taxon>
        <taxon>eudicotyledons</taxon>
        <taxon>Gunneridae</taxon>
        <taxon>Pentapetalae</taxon>
        <taxon>rosids</taxon>
        <taxon>malvids</taxon>
        <taxon>Sapindales</taxon>
        <taxon>Sapindaceae</taxon>
        <taxon>Hippocastanoideae</taxon>
        <taxon>Acereae</taxon>
        <taxon>Dipteronia</taxon>
    </lineage>
</organism>
<comment type="caution">
    <text evidence="1">The sequence shown here is derived from an EMBL/GenBank/DDBJ whole genome shotgun (WGS) entry which is preliminary data.</text>
</comment>
<reference evidence="1" key="1">
    <citation type="journal article" date="2023" name="Plant J.">
        <title>Genome sequences and population genomics provide insights into the demographic history, inbreeding, and mutation load of two 'living fossil' tree species of Dipteronia.</title>
        <authorList>
            <person name="Feng Y."/>
            <person name="Comes H.P."/>
            <person name="Chen J."/>
            <person name="Zhu S."/>
            <person name="Lu R."/>
            <person name="Zhang X."/>
            <person name="Li P."/>
            <person name="Qiu J."/>
            <person name="Olsen K.M."/>
            <person name="Qiu Y."/>
        </authorList>
    </citation>
    <scope>NUCLEOTIDE SEQUENCE</scope>
    <source>
        <strain evidence="1">NBL</strain>
    </source>
</reference>
<evidence type="ECO:0000313" key="2">
    <source>
        <dbReference type="Proteomes" id="UP001281410"/>
    </source>
</evidence>
<gene>
    <name evidence="1" type="ORF">Dsin_033048</name>
</gene>
<accession>A0AAD9ZK66</accession>
<keyword evidence="2" id="KW-1185">Reference proteome</keyword>
<protein>
    <submittedName>
        <fullName evidence="1">Uncharacterized protein</fullName>
    </submittedName>
</protein>
<dbReference type="Proteomes" id="UP001281410">
    <property type="component" value="Unassembled WGS sequence"/>
</dbReference>